<keyword evidence="1" id="KW-0560">Oxidoreductase</keyword>
<proteinExistence type="predicted"/>
<dbReference type="Pfam" id="PF00106">
    <property type="entry name" value="adh_short"/>
    <property type="match status" value="1"/>
</dbReference>
<gene>
    <name evidence="2" type="primary">tropG_1</name>
    <name evidence="2" type="ORF">LCER1_G008666</name>
</gene>
<dbReference type="SUPFAM" id="SSF51735">
    <property type="entry name" value="NAD(P)-binding Rossmann-fold domains"/>
    <property type="match status" value="1"/>
</dbReference>
<keyword evidence="3" id="KW-1185">Reference proteome</keyword>
<name>A0A7D8YSC1_9HELO</name>
<reference evidence="2 3" key="1">
    <citation type="submission" date="2018-05" db="EMBL/GenBank/DDBJ databases">
        <title>Whole genome sequencing for identification of molecular markers to develop diagnostic detection tools for the regulated plant pathogen Lachnellula willkommii.</title>
        <authorList>
            <person name="Giroux E."/>
            <person name="Bilodeau G."/>
        </authorList>
    </citation>
    <scope>NUCLEOTIDE SEQUENCE [LARGE SCALE GENOMIC DNA]</scope>
    <source>
        <strain evidence="2 3">CBS 625.97</strain>
    </source>
</reference>
<dbReference type="Proteomes" id="UP000481288">
    <property type="component" value="Unassembled WGS sequence"/>
</dbReference>
<evidence type="ECO:0000256" key="1">
    <source>
        <dbReference type="ARBA" id="ARBA00023002"/>
    </source>
</evidence>
<dbReference type="PRINTS" id="PR00081">
    <property type="entry name" value="GDHRDH"/>
</dbReference>
<comment type="caution">
    <text evidence="2">The sequence shown here is derived from an EMBL/GenBank/DDBJ whole genome shotgun (WGS) entry which is preliminary data.</text>
</comment>
<organism evidence="2 3">
    <name type="scientific">Lachnellula cervina</name>
    <dbReference type="NCBI Taxonomy" id="1316786"/>
    <lineage>
        <taxon>Eukaryota</taxon>
        <taxon>Fungi</taxon>
        <taxon>Dikarya</taxon>
        <taxon>Ascomycota</taxon>
        <taxon>Pezizomycotina</taxon>
        <taxon>Leotiomycetes</taxon>
        <taxon>Helotiales</taxon>
        <taxon>Lachnaceae</taxon>
        <taxon>Lachnellula</taxon>
    </lineage>
</organism>
<dbReference type="EMBL" id="QGMG01001553">
    <property type="protein sequence ID" value="TVY46879.1"/>
    <property type="molecule type" value="Genomic_DNA"/>
</dbReference>
<evidence type="ECO:0000313" key="2">
    <source>
        <dbReference type="EMBL" id="TVY46879.1"/>
    </source>
</evidence>
<dbReference type="PANTHER" id="PTHR43157:SF35">
    <property type="entry name" value="DEHYDROGENASE_REDUCTASE FAMILY PROTEIN, PUTATIVE-RELATED"/>
    <property type="match status" value="1"/>
</dbReference>
<dbReference type="Gene3D" id="3.40.50.720">
    <property type="entry name" value="NAD(P)-binding Rossmann-like Domain"/>
    <property type="match status" value="1"/>
</dbReference>
<dbReference type="InterPro" id="IPR002347">
    <property type="entry name" value="SDR_fam"/>
</dbReference>
<dbReference type="InterPro" id="IPR036291">
    <property type="entry name" value="NAD(P)-bd_dom_sf"/>
</dbReference>
<dbReference type="PANTHER" id="PTHR43157">
    <property type="entry name" value="PHOSPHATIDYLINOSITOL-GLYCAN BIOSYNTHESIS CLASS F PROTEIN-RELATED"/>
    <property type="match status" value="1"/>
</dbReference>
<protein>
    <submittedName>
        <fullName evidence="2">Short-chain dehydrogenase/reductase tropG</fullName>
    </submittedName>
</protein>
<dbReference type="GO" id="GO:0016491">
    <property type="term" value="F:oxidoreductase activity"/>
    <property type="evidence" value="ECO:0007669"/>
    <property type="project" value="UniProtKB-KW"/>
</dbReference>
<sequence>MLQLPAPQKFGSLKAKAAIVTGANTGLGFESARQLLELGLSHLVVAVRSTSKGKDAAAKLREANSTATIDVWALYMESYDSIQAFVRKCDMELSRIDYTILNAGLGPMAFNTVPSTGHEKTIQVNHLSTCLLTILLLPILKAKARAVGGSPARITVVNSRPLLPSFDDTKITRWNAEERYGVSKLLAQLFLVELAEHVNSNEVVINMVDPGLTKGTSPSRDAKGAVGVTAEAFFAIVGRTVERVAATYVDPLLGHGKESHGCFLMNTEVSPLATFFYTEDGKTATRQVWEETLKELSFARAEEISASMK</sequence>
<dbReference type="AlphaFoldDB" id="A0A7D8YSC1"/>
<dbReference type="OrthoDB" id="542013at2759"/>
<accession>A0A7D8YSC1</accession>
<evidence type="ECO:0000313" key="3">
    <source>
        <dbReference type="Proteomes" id="UP000481288"/>
    </source>
</evidence>